<dbReference type="SUPFAM" id="SSF53933">
    <property type="entry name" value="Microbial ribonucleases"/>
    <property type="match status" value="1"/>
</dbReference>
<dbReference type="Proteomes" id="UP000182740">
    <property type="component" value="Unassembled WGS sequence"/>
</dbReference>
<evidence type="ECO:0000313" key="4">
    <source>
        <dbReference type="EMBL" id="SFW74097.1"/>
    </source>
</evidence>
<dbReference type="STRING" id="546364.SAMN04489730_3706"/>
<name>A0A1K1RPS7_9PSEU</name>
<protein>
    <submittedName>
        <fullName evidence="4">Guanyl-specific ribonuclease Sa</fullName>
    </submittedName>
</protein>
<keyword evidence="2" id="KW-0378">Hydrolase</keyword>
<accession>A0A1K1RPS7</accession>
<gene>
    <name evidence="4" type="ORF">SAMN04489730_3706</name>
</gene>
<feature type="region of interest" description="Disordered" evidence="3">
    <location>
        <begin position="31"/>
        <end position="56"/>
    </location>
</feature>
<dbReference type="InterPro" id="IPR016191">
    <property type="entry name" value="Ribonuclease/ribotoxin"/>
</dbReference>
<dbReference type="GO" id="GO:0004521">
    <property type="term" value="F:RNA endonuclease activity"/>
    <property type="evidence" value="ECO:0007669"/>
    <property type="project" value="InterPro"/>
</dbReference>
<evidence type="ECO:0000256" key="1">
    <source>
        <dbReference type="ARBA" id="ARBA00022722"/>
    </source>
</evidence>
<dbReference type="GO" id="GO:0016787">
    <property type="term" value="F:hydrolase activity"/>
    <property type="evidence" value="ECO:0007669"/>
    <property type="project" value="UniProtKB-KW"/>
</dbReference>
<reference evidence="5" key="1">
    <citation type="submission" date="2016-11" db="EMBL/GenBank/DDBJ databases">
        <authorList>
            <person name="Varghese N."/>
            <person name="Submissions S."/>
        </authorList>
    </citation>
    <scope>NUCLEOTIDE SEQUENCE [LARGE SCALE GENOMIC DNA]</scope>
    <source>
        <strain evidence="5">DSM 44671</strain>
    </source>
</reference>
<keyword evidence="1" id="KW-0540">Nuclease</keyword>
<evidence type="ECO:0000256" key="3">
    <source>
        <dbReference type="SAM" id="MobiDB-lite"/>
    </source>
</evidence>
<dbReference type="AlphaFoldDB" id="A0A1K1RPS7"/>
<dbReference type="InterPro" id="IPR000026">
    <property type="entry name" value="N1-like"/>
</dbReference>
<evidence type="ECO:0000256" key="2">
    <source>
        <dbReference type="ARBA" id="ARBA00022801"/>
    </source>
</evidence>
<dbReference type="RefSeq" id="WP_072477471.1">
    <property type="nucleotide sequence ID" value="NZ_FPJG01000006.1"/>
</dbReference>
<evidence type="ECO:0000313" key="5">
    <source>
        <dbReference type="Proteomes" id="UP000182740"/>
    </source>
</evidence>
<organism evidence="4 5">
    <name type="scientific">Amycolatopsis australiensis</name>
    <dbReference type="NCBI Taxonomy" id="546364"/>
    <lineage>
        <taxon>Bacteria</taxon>
        <taxon>Bacillati</taxon>
        <taxon>Actinomycetota</taxon>
        <taxon>Actinomycetes</taxon>
        <taxon>Pseudonocardiales</taxon>
        <taxon>Pseudonocardiaceae</taxon>
        <taxon>Amycolatopsis</taxon>
    </lineage>
</organism>
<dbReference type="OrthoDB" id="5326845at2"/>
<keyword evidence="5" id="KW-1185">Reference proteome</keyword>
<sequence length="154" mass="16304">MFNRRRITAALIGLLVLVLGGWLVKDVLSGGSPSSPAPGTSASATAPAKGGAAVPGADSGLPVKALSALPPQATDTWKLIEKGGPYPYPRNDDVVFENREKRLPAKKSGYYHEYTVKTPGSPDRGARRLITGAAHELYYTGDHYASFVVVDPAR</sequence>
<dbReference type="Gene3D" id="3.10.450.30">
    <property type="entry name" value="Microbial ribonucleases"/>
    <property type="match status" value="1"/>
</dbReference>
<dbReference type="GO" id="GO:0003723">
    <property type="term" value="F:RNA binding"/>
    <property type="evidence" value="ECO:0007669"/>
    <property type="project" value="InterPro"/>
</dbReference>
<proteinExistence type="predicted"/>
<dbReference type="EMBL" id="FPJG01000006">
    <property type="protein sequence ID" value="SFW74097.1"/>
    <property type="molecule type" value="Genomic_DNA"/>
</dbReference>
<dbReference type="Pfam" id="PF00545">
    <property type="entry name" value="Ribonuclease"/>
    <property type="match status" value="1"/>
</dbReference>